<dbReference type="Pfam" id="PF18871">
    <property type="entry name" value="HEPN_Toprim_N"/>
    <property type="match status" value="1"/>
</dbReference>
<accession>A0ABS6DXG8</accession>
<dbReference type="RefSeq" id="WP_216569381.1">
    <property type="nucleotide sequence ID" value="NZ_JAHLOQ010000017.1"/>
</dbReference>
<sequence length="409" mass="47033">MDAYSRLYINDYQLLKDKNDVQGVLVSIFSENDKTIDEKEVKGNKTKQIRYILNTKKYSDKLDIMGFTLQNAEAEFYKIRKECTDLNKDLEKIEFNDIDFGALKQVIKFIIDNKIYNENDLNKGKMTALDEYKLSEEMILFILKNKEFSCHSNLIDSRFILRIILSIYDKKDDYIIYDVSEIVESGDFEEGYEFSKKAKEFAKLEYIINEKIIVLTEGMSDACILEKSLNILYPHLSEYYSFLDFKATRLRGSADALVSTIKAFISSGIANRTIAIFDNDTAGQEAMKLLSGIEIPNNIKVFKYPDLEIAKKYPTKGPTGDVVMDINGMACSIELYLGKDILCGEDGNLIPIQWIGYFESAGKYQGRILDKANCLKKFFEKITDKNISRENFDFSGIDSILNMIFRAFN</sequence>
<organism evidence="2 3">
    <name type="scientific">Intestinibacter bartlettii</name>
    <dbReference type="NCBI Taxonomy" id="261299"/>
    <lineage>
        <taxon>Bacteria</taxon>
        <taxon>Bacillati</taxon>
        <taxon>Bacillota</taxon>
        <taxon>Clostridia</taxon>
        <taxon>Peptostreptococcales</taxon>
        <taxon>Peptostreptococcaceae</taxon>
        <taxon>Intestinibacter</taxon>
    </lineage>
</organism>
<feature type="domain" description="HEPN/Toprim N-terminal" evidence="1">
    <location>
        <begin position="1"/>
        <end position="198"/>
    </location>
</feature>
<name>A0ABS6DXG8_9FIRM</name>
<dbReference type="EMBL" id="JAHLOQ010000017">
    <property type="protein sequence ID" value="MBU5336254.1"/>
    <property type="molecule type" value="Genomic_DNA"/>
</dbReference>
<gene>
    <name evidence="2" type="ORF">KQI20_07360</name>
</gene>
<evidence type="ECO:0000259" key="1">
    <source>
        <dbReference type="Pfam" id="PF18871"/>
    </source>
</evidence>
<comment type="caution">
    <text evidence="2">The sequence shown here is derived from an EMBL/GenBank/DDBJ whole genome shotgun (WGS) entry which is preliminary data.</text>
</comment>
<reference evidence="2 3" key="1">
    <citation type="submission" date="2021-06" db="EMBL/GenBank/DDBJ databases">
        <authorList>
            <person name="Sun Q."/>
            <person name="Li D."/>
        </authorList>
    </citation>
    <scope>NUCLEOTIDE SEQUENCE [LARGE SCALE GENOMIC DNA]</scope>
    <source>
        <strain evidence="2 3">N19</strain>
    </source>
</reference>
<dbReference type="InterPro" id="IPR041487">
    <property type="entry name" value="HEPN/Toprim-NTD1"/>
</dbReference>
<protein>
    <recommendedName>
        <fullName evidence="1">HEPN/Toprim N-terminal domain-containing protein</fullName>
    </recommendedName>
</protein>
<keyword evidence="3" id="KW-1185">Reference proteome</keyword>
<dbReference type="Proteomes" id="UP001196301">
    <property type="component" value="Unassembled WGS sequence"/>
</dbReference>
<evidence type="ECO:0000313" key="3">
    <source>
        <dbReference type="Proteomes" id="UP001196301"/>
    </source>
</evidence>
<evidence type="ECO:0000313" key="2">
    <source>
        <dbReference type="EMBL" id="MBU5336254.1"/>
    </source>
</evidence>
<proteinExistence type="predicted"/>